<accession>A0ABR1Z0R9</accession>
<reference evidence="2 3" key="1">
    <citation type="submission" date="2024-04" db="EMBL/GenBank/DDBJ databases">
        <title>Phyllosticta paracitricarpa is synonymous to the EU quarantine fungus P. citricarpa based on phylogenomic analyses.</title>
        <authorList>
            <consortium name="Lawrence Berkeley National Laboratory"/>
            <person name="Van Ingen-Buijs V.A."/>
            <person name="Van Westerhoven A.C."/>
            <person name="Haridas S."/>
            <person name="Skiadas P."/>
            <person name="Martin F."/>
            <person name="Groenewald J.Z."/>
            <person name="Crous P.W."/>
            <person name="Seidl M.F."/>
        </authorList>
    </citation>
    <scope>NUCLEOTIDE SEQUENCE [LARGE SCALE GENOMIC DNA]</scope>
    <source>
        <strain evidence="2 3">CBS 123374</strain>
    </source>
</reference>
<sequence>MPPYPIQQRVDAHIATEDYNKVTPKELSCLVNRIKSHWGEDHRKWLPTVAQPERPPIKWKAGIIVELSTLAPLMSDSRQRATAVAEIGRAHARRLAGEHAYRKVADSSITAKDVSEVCVKAHFIACIKMYWVGDADQWFPEGAINNSSAFDLDSKILYGMAFLAQMSSFGSHNRMEDVRALIARKIEERTGSGGLVNEEDIFATLDENRRTWLSTSQVNARFYGRLPYKRTETEKQAQIALDNAANARGSAYGTPSYGVTISTVTEARKGISLKITQGFYWRMGFRRASMVPLHTDEKTKANIKIIGELETLYQEPLAIIIKSHELGTMEALAIPTDLLQKIKTLAEQFALPLDKLHRSLSRKWQEKASQMCPAMDNNFRSLKASDIEELIQETLKASPSPPPSPTLDHLFEEPAEDSLACTPLRQERPWQTTSSSPVFEPWNESQEKDGESAFHHEGTRKADESESDEKNSPVKGRTGANEGSPGSERPRKRVRHGDSRKGATGGMQNPDTAVPALGDNSNERGLSPRVQVKEKGPGEDNGAMSRHNDSRETQPIDSILPAQHPRPEDDHDRIRRDLQSQVENERQARIVSEKRCEELEALLDRYRRRFGEL</sequence>
<feature type="compositionally biased region" description="Basic and acidic residues" evidence="1">
    <location>
        <begin position="445"/>
        <end position="472"/>
    </location>
</feature>
<evidence type="ECO:0000256" key="1">
    <source>
        <dbReference type="SAM" id="MobiDB-lite"/>
    </source>
</evidence>
<dbReference type="EMBL" id="JBBWRZ010000002">
    <property type="protein sequence ID" value="KAK8244565.1"/>
    <property type="molecule type" value="Genomic_DNA"/>
</dbReference>
<gene>
    <name evidence="2" type="ORF">HDK90DRAFT_463381</name>
</gene>
<name>A0ABR1Z0R9_9PEZI</name>
<proteinExistence type="predicted"/>
<evidence type="ECO:0000313" key="3">
    <source>
        <dbReference type="Proteomes" id="UP001492380"/>
    </source>
</evidence>
<evidence type="ECO:0000313" key="2">
    <source>
        <dbReference type="EMBL" id="KAK8244565.1"/>
    </source>
</evidence>
<dbReference type="Proteomes" id="UP001492380">
    <property type="component" value="Unassembled WGS sequence"/>
</dbReference>
<organism evidence="2 3">
    <name type="scientific">Phyllosticta capitalensis</name>
    <dbReference type="NCBI Taxonomy" id="121624"/>
    <lineage>
        <taxon>Eukaryota</taxon>
        <taxon>Fungi</taxon>
        <taxon>Dikarya</taxon>
        <taxon>Ascomycota</taxon>
        <taxon>Pezizomycotina</taxon>
        <taxon>Dothideomycetes</taxon>
        <taxon>Dothideomycetes incertae sedis</taxon>
        <taxon>Botryosphaeriales</taxon>
        <taxon>Phyllostictaceae</taxon>
        <taxon>Phyllosticta</taxon>
    </lineage>
</organism>
<comment type="caution">
    <text evidence="2">The sequence shown here is derived from an EMBL/GenBank/DDBJ whole genome shotgun (WGS) entry which is preliminary data.</text>
</comment>
<keyword evidence="3" id="KW-1185">Reference proteome</keyword>
<protein>
    <submittedName>
        <fullName evidence="2">Uncharacterized protein</fullName>
    </submittedName>
</protein>
<feature type="region of interest" description="Disordered" evidence="1">
    <location>
        <begin position="426"/>
        <end position="573"/>
    </location>
</feature>